<reference evidence="1 2" key="1">
    <citation type="journal article" date="2012" name="J. Bacteriol.">
        <title>Draft genome sequence of Streptomyces globisporus C-1027, which produces an antitumor antibiotic consisting of a nine-membered enediyne with a chromoprotein.</title>
        <authorList>
            <person name="Wang L."/>
            <person name="Wang S."/>
            <person name="He Q."/>
            <person name="Yu T."/>
            <person name="Li Q."/>
            <person name="Hong B."/>
        </authorList>
    </citation>
    <scope>NUCLEOTIDE SEQUENCE [LARGE SCALE GENOMIC DNA]</scope>
    <source>
        <strain evidence="1 2">C-1027</strain>
    </source>
</reference>
<organism evidence="1 2">
    <name type="scientific">Streptomyces globisporus C-1027</name>
    <dbReference type="NCBI Taxonomy" id="1172567"/>
    <lineage>
        <taxon>Bacteria</taxon>
        <taxon>Bacillati</taxon>
        <taxon>Actinomycetota</taxon>
        <taxon>Actinomycetes</taxon>
        <taxon>Kitasatosporales</taxon>
        <taxon>Streptomycetaceae</taxon>
        <taxon>Streptomyces</taxon>
    </lineage>
</organism>
<dbReference type="EMBL" id="CP013738">
    <property type="protein sequence ID" value="ALU92153.1"/>
    <property type="molecule type" value="Genomic_DNA"/>
</dbReference>
<dbReference type="STRING" id="1172567.WQO_01505"/>
<dbReference type="KEGG" id="sgb:WQO_01505"/>
<dbReference type="GeneID" id="27780963"/>
<protein>
    <submittedName>
        <fullName evidence="1">Uncharacterized protein</fullName>
    </submittedName>
</protein>
<evidence type="ECO:0000313" key="2">
    <source>
        <dbReference type="Proteomes" id="UP000064183"/>
    </source>
</evidence>
<accession>A0A0U3LIN7</accession>
<dbReference type="RefSeq" id="WP_010064418.1">
    <property type="nucleotide sequence ID" value="NZ_CP013738.1"/>
</dbReference>
<evidence type="ECO:0000313" key="1">
    <source>
        <dbReference type="EMBL" id="ALU92153.1"/>
    </source>
</evidence>
<proteinExistence type="predicted"/>
<dbReference type="AlphaFoldDB" id="A0A0U3LIN7"/>
<gene>
    <name evidence="1" type="ORF">WQO_01505</name>
</gene>
<dbReference type="Proteomes" id="UP000064183">
    <property type="component" value="Chromosome"/>
</dbReference>
<name>A0A0U3LIN7_STRGL</name>
<sequence length="203" mass="21036">MDDRSAGGAGSDAEAGASEAWAEAVVAGLDGAKAAERALADALRPAMSLKEEKAQRRAEAVRAAAMGLGTAGCASAAGVSERLLASWRAEDPVFDAALSTARSLAHVHDVVPDVATNPAVLRVALDAILSGVPFIEAGALVGVKRDTFYRLRRGNPQLGALFSAAQNLRRRGASPGRKRKTGLKGYRLVRLDASEPPRADPDA</sequence>